<dbReference type="Proteomes" id="UP000177376">
    <property type="component" value="Unassembled WGS sequence"/>
</dbReference>
<dbReference type="PANTHER" id="PTHR11011:SF60">
    <property type="entry name" value="FATTY ACYL-COA REDUCTASE-RELATED"/>
    <property type="match status" value="1"/>
</dbReference>
<dbReference type="Gene3D" id="3.40.50.720">
    <property type="entry name" value="NAD(P)-binding Rossmann-like Domain"/>
    <property type="match status" value="1"/>
</dbReference>
<evidence type="ECO:0000313" key="2">
    <source>
        <dbReference type="EMBL" id="OGY52721.1"/>
    </source>
</evidence>
<dbReference type="GO" id="GO:0035336">
    <property type="term" value="P:long-chain fatty-acyl-CoA metabolic process"/>
    <property type="evidence" value="ECO:0007669"/>
    <property type="project" value="TreeGrafter"/>
</dbReference>
<name>A0A1G1YKB8_9BACT</name>
<dbReference type="InterPro" id="IPR036291">
    <property type="entry name" value="NAD(P)-bd_dom_sf"/>
</dbReference>
<reference evidence="2 3" key="1">
    <citation type="journal article" date="2016" name="Nat. Commun.">
        <title>Thousands of microbial genomes shed light on interconnected biogeochemical processes in an aquifer system.</title>
        <authorList>
            <person name="Anantharaman K."/>
            <person name="Brown C.T."/>
            <person name="Hug L.A."/>
            <person name="Sharon I."/>
            <person name="Castelle C.J."/>
            <person name="Probst A.J."/>
            <person name="Thomas B.C."/>
            <person name="Singh A."/>
            <person name="Wilkins M.J."/>
            <person name="Karaoz U."/>
            <person name="Brodie E.L."/>
            <person name="Williams K.H."/>
            <person name="Hubbard S.S."/>
            <person name="Banfield J.F."/>
        </authorList>
    </citation>
    <scope>NUCLEOTIDE SEQUENCE [LARGE SCALE GENOMIC DNA]</scope>
</reference>
<dbReference type="GO" id="GO:0080019">
    <property type="term" value="F:alcohol-forming very long-chain fatty acyl-CoA reductase activity"/>
    <property type="evidence" value="ECO:0007669"/>
    <property type="project" value="InterPro"/>
</dbReference>
<dbReference type="EMBL" id="MHIM01000012">
    <property type="protein sequence ID" value="OGY52721.1"/>
    <property type="molecule type" value="Genomic_DNA"/>
</dbReference>
<feature type="domain" description="Thioester reductase (TE)" evidence="1">
    <location>
        <begin position="123"/>
        <end position="178"/>
    </location>
</feature>
<feature type="domain" description="Thioester reductase (TE)" evidence="1">
    <location>
        <begin position="4"/>
        <end position="119"/>
    </location>
</feature>
<protein>
    <recommendedName>
        <fullName evidence="1">Thioester reductase (TE) domain-containing protein</fullName>
    </recommendedName>
</protein>
<organism evidence="2 3">
    <name type="scientific">Candidatus Buchananbacteria bacterium RIFCSPLOWO2_01_FULL_39_33</name>
    <dbReference type="NCBI Taxonomy" id="1797543"/>
    <lineage>
        <taxon>Bacteria</taxon>
        <taxon>Candidatus Buchananiibacteriota</taxon>
    </lineage>
</organism>
<dbReference type="Pfam" id="PF07993">
    <property type="entry name" value="NAD_binding_4"/>
    <property type="match status" value="2"/>
</dbReference>
<sequence>MHLLELLKRNYRVICLVRGNDEVDRFKRLAAVVGQDIASRVQIINGEITQPLAGVGWEIINRLRGEVDIVIHHAGSIKFDRKWQNEIMATNIGGTANMLTLAKALSVNYFCYDSTAYTLNQIPRNPYEESKQVAEKMVLDWHSGKSMVWRPSIVVGRLSDGVTHGFNGYYGFFSGFFKLKEHLSKKWALNPEQCRVEGFEFTEKGILILSQPLCIDYSRESTLNLVAVNWAVSAMTDLMETARWNTAYNVVSTDPPKVAWVIERSFDILGIENVKRLTGNINVGMTSFWRNIQTTINSQLERFWPYINYEPVFISDALTPAPIVDLQFLKIMLQYAIQENFGYRK</sequence>
<proteinExistence type="predicted"/>
<dbReference type="InterPro" id="IPR026055">
    <property type="entry name" value="FAR"/>
</dbReference>
<accession>A0A1G1YKB8</accession>
<gene>
    <name evidence="2" type="ORF">A3A02_02690</name>
</gene>
<comment type="caution">
    <text evidence="2">The sequence shown here is derived from an EMBL/GenBank/DDBJ whole genome shotgun (WGS) entry which is preliminary data.</text>
</comment>
<dbReference type="SUPFAM" id="SSF51735">
    <property type="entry name" value="NAD(P)-binding Rossmann-fold domains"/>
    <property type="match status" value="1"/>
</dbReference>
<evidence type="ECO:0000313" key="3">
    <source>
        <dbReference type="Proteomes" id="UP000177376"/>
    </source>
</evidence>
<dbReference type="InterPro" id="IPR013120">
    <property type="entry name" value="FAR_NAD-bd"/>
</dbReference>
<evidence type="ECO:0000259" key="1">
    <source>
        <dbReference type="Pfam" id="PF07993"/>
    </source>
</evidence>
<dbReference type="PANTHER" id="PTHR11011">
    <property type="entry name" value="MALE STERILITY PROTEIN 2-RELATED"/>
    <property type="match status" value="1"/>
</dbReference>
<dbReference type="AlphaFoldDB" id="A0A1G1YKB8"/>